<dbReference type="eggNOG" id="COG0737">
    <property type="taxonomic scope" value="Bacteria"/>
</dbReference>
<dbReference type="GO" id="GO:0046872">
    <property type="term" value="F:metal ion binding"/>
    <property type="evidence" value="ECO:0007669"/>
    <property type="project" value="InterPro"/>
</dbReference>
<reference evidence="2 3" key="1">
    <citation type="journal article" date="2015" name="Genome Announc.">
        <title>Expanding the biotechnology potential of lactobacilli through comparative genomics of 213 strains and associated genera.</title>
        <authorList>
            <person name="Sun Z."/>
            <person name="Harris H.M."/>
            <person name="McCann A."/>
            <person name="Guo C."/>
            <person name="Argimon S."/>
            <person name="Zhang W."/>
            <person name="Yang X."/>
            <person name="Jeffery I.B."/>
            <person name="Cooney J.C."/>
            <person name="Kagawa T.F."/>
            <person name="Liu W."/>
            <person name="Song Y."/>
            <person name="Salvetti E."/>
            <person name="Wrobel A."/>
            <person name="Rasinkangas P."/>
            <person name="Parkhill J."/>
            <person name="Rea M.C."/>
            <person name="O'Sullivan O."/>
            <person name="Ritari J."/>
            <person name="Douillard F.P."/>
            <person name="Paul Ross R."/>
            <person name="Yang R."/>
            <person name="Briner A.E."/>
            <person name="Felis G.E."/>
            <person name="de Vos W.M."/>
            <person name="Barrangou R."/>
            <person name="Klaenhammer T.R."/>
            <person name="Caufield P.W."/>
            <person name="Cui Y."/>
            <person name="Zhang H."/>
            <person name="O'Toole P.W."/>
        </authorList>
    </citation>
    <scope>NUCLEOTIDE SEQUENCE [LARGE SCALE GENOMIC DNA]</scope>
    <source>
        <strain evidence="2 3">DSM 14857</strain>
    </source>
</reference>
<dbReference type="STRING" id="1423815.FC27_GL001560"/>
<dbReference type="PROSITE" id="PS00785">
    <property type="entry name" value="5_NUCLEOTIDASE_1"/>
    <property type="match status" value="1"/>
</dbReference>
<gene>
    <name evidence="2" type="ORF">FC27_GL001560</name>
</gene>
<dbReference type="GO" id="GO:0008768">
    <property type="term" value="F:UDP-sugar diphosphatase activity"/>
    <property type="evidence" value="ECO:0007669"/>
    <property type="project" value="TreeGrafter"/>
</dbReference>
<dbReference type="InterPro" id="IPR006146">
    <property type="entry name" value="5'-Nucleotdase_CS"/>
</dbReference>
<organism evidence="2 3">
    <name type="scientific">Companilactobacillus versmoldensis DSM 14857 = KCTC 3814</name>
    <dbReference type="NCBI Taxonomy" id="1423815"/>
    <lineage>
        <taxon>Bacteria</taxon>
        <taxon>Bacillati</taxon>
        <taxon>Bacillota</taxon>
        <taxon>Bacilli</taxon>
        <taxon>Lactobacillales</taxon>
        <taxon>Lactobacillaceae</taxon>
        <taxon>Companilactobacillus</taxon>
    </lineage>
</organism>
<dbReference type="PANTHER" id="PTHR11575:SF23">
    <property type="entry name" value="5-NUCLEOTIDASE FAMILY PROTEIN"/>
    <property type="match status" value="1"/>
</dbReference>
<dbReference type="GO" id="GO:0030288">
    <property type="term" value="C:outer membrane-bounded periplasmic space"/>
    <property type="evidence" value="ECO:0007669"/>
    <property type="project" value="TreeGrafter"/>
</dbReference>
<dbReference type="SUPFAM" id="SSF56300">
    <property type="entry name" value="Metallo-dependent phosphatases"/>
    <property type="match status" value="1"/>
</dbReference>
<dbReference type="Gene3D" id="3.60.21.10">
    <property type="match status" value="1"/>
</dbReference>
<keyword evidence="3" id="KW-1185">Reference proteome</keyword>
<dbReference type="InterPro" id="IPR029052">
    <property type="entry name" value="Metallo-depent_PP-like"/>
</dbReference>
<dbReference type="InterPro" id="IPR004843">
    <property type="entry name" value="Calcineurin-like_PHP"/>
</dbReference>
<dbReference type="GO" id="GO:0009166">
    <property type="term" value="P:nucleotide catabolic process"/>
    <property type="evidence" value="ECO:0007669"/>
    <property type="project" value="InterPro"/>
</dbReference>
<dbReference type="Proteomes" id="UP000051647">
    <property type="component" value="Unassembled WGS sequence"/>
</dbReference>
<dbReference type="PATRIC" id="fig|1423815.3.peg.1596"/>
<comment type="caution">
    <text evidence="2">The sequence shown here is derived from an EMBL/GenBank/DDBJ whole genome shotgun (WGS) entry which is preliminary data.</text>
</comment>
<dbReference type="GO" id="GO:0000166">
    <property type="term" value="F:nucleotide binding"/>
    <property type="evidence" value="ECO:0007669"/>
    <property type="project" value="InterPro"/>
</dbReference>
<evidence type="ECO:0000259" key="1">
    <source>
        <dbReference type="Pfam" id="PF00149"/>
    </source>
</evidence>
<proteinExistence type="predicted"/>
<dbReference type="PANTHER" id="PTHR11575">
    <property type="entry name" value="5'-NUCLEOTIDASE-RELATED"/>
    <property type="match status" value="1"/>
</dbReference>
<dbReference type="Pfam" id="PF00149">
    <property type="entry name" value="Metallophos"/>
    <property type="match status" value="1"/>
</dbReference>
<sequence>METIKIVHTNDLHSHFENYPKLARFIKKSRKQSDADNFYLFDIGDAMDRAHPLTEATNGQANITWMNQQKYDAATIGNN</sequence>
<dbReference type="AlphaFoldDB" id="A0A0R1S989"/>
<feature type="domain" description="Calcineurin-like phosphoesterase" evidence="1">
    <location>
        <begin position="4"/>
        <end position="60"/>
    </location>
</feature>
<evidence type="ECO:0000313" key="2">
    <source>
        <dbReference type="EMBL" id="KRL65567.1"/>
    </source>
</evidence>
<accession>A0A0R1S989</accession>
<dbReference type="InterPro" id="IPR006179">
    <property type="entry name" value="5_nucleotidase/apyrase"/>
</dbReference>
<protein>
    <recommendedName>
        <fullName evidence="1">Calcineurin-like phosphoesterase domain-containing protein</fullName>
    </recommendedName>
</protein>
<dbReference type="EMBL" id="AZFA01000034">
    <property type="protein sequence ID" value="KRL65567.1"/>
    <property type="molecule type" value="Genomic_DNA"/>
</dbReference>
<dbReference type="RefSeq" id="WP_081483553.1">
    <property type="nucleotide sequence ID" value="NZ_AZFA01000034.1"/>
</dbReference>
<evidence type="ECO:0000313" key="3">
    <source>
        <dbReference type="Proteomes" id="UP000051647"/>
    </source>
</evidence>
<name>A0A0R1S989_9LACO</name>
<dbReference type="GO" id="GO:0008253">
    <property type="term" value="F:5'-nucleotidase activity"/>
    <property type="evidence" value="ECO:0007669"/>
    <property type="project" value="TreeGrafter"/>
</dbReference>